<evidence type="ECO:0000313" key="7">
    <source>
        <dbReference type="EMBL" id="RNL59471.1"/>
    </source>
</evidence>
<dbReference type="PROSITE" id="PS50977">
    <property type="entry name" value="HTH_TETR_2"/>
    <property type="match status" value="1"/>
</dbReference>
<evidence type="ECO:0000259" key="5">
    <source>
        <dbReference type="PROSITE" id="PS50977"/>
    </source>
</evidence>
<evidence type="ECO:0000256" key="2">
    <source>
        <dbReference type="ARBA" id="ARBA00023125"/>
    </source>
</evidence>
<dbReference type="Gene3D" id="1.10.357.10">
    <property type="entry name" value="Tetracycline Repressor, domain 2"/>
    <property type="match status" value="1"/>
</dbReference>
<dbReference type="Proteomes" id="UP000274695">
    <property type="component" value="Unassembled WGS sequence"/>
</dbReference>
<proteinExistence type="predicted"/>
<dbReference type="PANTHER" id="PTHR30055">
    <property type="entry name" value="HTH-TYPE TRANSCRIPTIONAL REGULATOR RUTR"/>
    <property type="match status" value="1"/>
</dbReference>
<protein>
    <submittedName>
        <fullName evidence="7">TetR/AcrR family transcriptional regulator</fullName>
    </submittedName>
</protein>
<dbReference type="EMBL" id="RHGB01000021">
    <property type="protein sequence ID" value="RNL59471.1"/>
    <property type="molecule type" value="Genomic_DNA"/>
</dbReference>
<keyword evidence="1" id="KW-0805">Transcription regulation</keyword>
<accession>A0A2S4HCI0</accession>
<dbReference type="EMBL" id="PQGG01000036">
    <property type="protein sequence ID" value="POP51668.1"/>
    <property type="molecule type" value="Genomic_DNA"/>
</dbReference>
<dbReference type="GO" id="GO:0000976">
    <property type="term" value="F:transcription cis-regulatory region binding"/>
    <property type="evidence" value="ECO:0007669"/>
    <property type="project" value="TreeGrafter"/>
</dbReference>
<dbReference type="AlphaFoldDB" id="A0A2S4HCI0"/>
<evidence type="ECO:0000256" key="1">
    <source>
        <dbReference type="ARBA" id="ARBA00023015"/>
    </source>
</evidence>
<dbReference type="InterPro" id="IPR025996">
    <property type="entry name" value="MT1864/Rv1816-like_C"/>
</dbReference>
<dbReference type="GO" id="GO:0003700">
    <property type="term" value="F:DNA-binding transcription factor activity"/>
    <property type="evidence" value="ECO:0007669"/>
    <property type="project" value="TreeGrafter"/>
</dbReference>
<dbReference type="Pfam" id="PF13305">
    <property type="entry name" value="TetR_C_33"/>
    <property type="match status" value="1"/>
</dbReference>
<keyword evidence="3" id="KW-0804">Transcription</keyword>
<feature type="DNA-binding region" description="H-T-H motif" evidence="4">
    <location>
        <begin position="35"/>
        <end position="54"/>
    </location>
</feature>
<keyword evidence="2 4" id="KW-0238">DNA-binding</keyword>
<dbReference type="InterPro" id="IPR036271">
    <property type="entry name" value="Tet_transcr_reg_TetR-rel_C_sf"/>
</dbReference>
<keyword evidence="9" id="KW-1185">Reference proteome</keyword>
<organism evidence="6 8">
    <name type="scientific">Zhongshania marina</name>
    <dbReference type="NCBI Taxonomy" id="2304603"/>
    <lineage>
        <taxon>Bacteria</taxon>
        <taxon>Pseudomonadati</taxon>
        <taxon>Pseudomonadota</taxon>
        <taxon>Gammaproteobacteria</taxon>
        <taxon>Cellvibrionales</taxon>
        <taxon>Spongiibacteraceae</taxon>
        <taxon>Zhongshania</taxon>
    </lineage>
</organism>
<evidence type="ECO:0000313" key="9">
    <source>
        <dbReference type="Proteomes" id="UP000274695"/>
    </source>
</evidence>
<evidence type="ECO:0000313" key="8">
    <source>
        <dbReference type="Proteomes" id="UP000237222"/>
    </source>
</evidence>
<dbReference type="InterPro" id="IPR050109">
    <property type="entry name" value="HTH-type_TetR-like_transc_reg"/>
</dbReference>
<dbReference type="Proteomes" id="UP000237222">
    <property type="component" value="Unassembled WGS sequence"/>
</dbReference>
<evidence type="ECO:0000256" key="4">
    <source>
        <dbReference type="PROSITE-ProRule" id="PRU00335"/>
    </source>
</evidence>
<dbReference type="PRINTS" id="PR00455">
    <property type="entry name" value="HTHTETR"/>
</dbReference>
<reference evidence="7 9" key="2">
    <citation type="submission" date="2018-10" db="EMBL/GenBank/DDBJ databases">
        <title>Draft genome sequence of Zhongshania sp. DSW25-10.</title>
        <authorList>
            <person name="Oh J."/>
        </authorList>
    </citation>
    <scope>NUCLEOTIDE SEQUENCE [LARGE SCALE GENOMIC DNA]</scope>
    <source>
        <strain evidence="7 9">DSW25-10</strain>
    </source>
</reference>
<dbReference type="PANTHER" id="PTHR30055:SF212">
    <property type="entry name" value="TETR-FAMILY FAMILY TRANSCRIPTIONAL REGULATOR"/>
    <property type="match status" value="1"/>
</dbReference>
<dbReference type="Pfam" id="PF00440">
    <property type="entry name" value="TetR_N"/>
    <property type="match status" value="1"/>
</dbReference>
<gene>
    <name evidence="6" type="ORF">C0068_16060</name>
    <name evidence="7" type="ORF">D0911_16100</name>
</gene>
<reference evidence="6" key="1">
    <citation type="submission" date="2018-01" db="EMBL/GenBank/DDBJ databases">
        <authorList>
            <person name="Yu X.-D."/>
        </authorList>
    </citation>
    <scope>NUCLEOTIDE SEQUENCE</scope>
    <source>
        <strain evidence="6">ZX-21</strain>
    </source>
</reference>
<dbReference type="SUPFAM" id="SSF48498">
    <property type="entry name" value="Tetracyclin repressor-like, C-terminal domain"/>
    <property type="match status" value="1"/>
</dbReference>
<dbReference type="OrthoDB" id="270177at2"/>
<dbReference type="InterPro" id="IPR009057">
    <property type="entry name" value="Homeodomain-like_sf"/>
</dbReference>
<feature type="domain" description="HTH tetR-type" evidence="5">
    <location>
        <begin position="12"/>
        <end position="72"/>
    </location>
</feature>
<dbReference type="SUPFAM" id="SSF46689">
    <property type="entry name" value="Homeodomain-like"/>
    <property type="match status" value="1"/>
</dbReference>
<evidence type="ECO:0000313" key="6">
    <source>
        <dbReference type="EMBL" id="POP51668.1"/>
    </source>
</evidence>
<dbReference type="InterPro" id="IPR001647">
    <property type="entry name" value="HTH_TetR"/>
</dbReference>
<name>A0A2S4HCI0_9GAMM</name>
<sequence length="201" mass="22855">MPRIQLSEDEMESMRERLSTTALDVYRREGLSALSFRRIAEAAGISHTLPYRYFENKEALLARMRADALATFEAYVREYESRADSPLGKVQSVAEGYLTFAREHPEDYMLIFATEQPSPELYPDVLAARRDVFDHVVAVLQRCIDAGLLRGQAREIAHHFWVALHGLLSLHTADQLVHGMELDEIVVPLIQRLLGSAMIED</sequence>
<comment type="caution">
    <text evidence="6">The sequence shown here is derived from an EMBL/GenBank/DDBJ whole genome shotgun (WGS) entry which is preliminary data.</text>
</comment>
<evidence type="ECO:0000256" key="3">
    <source>
        <dbReference type="ARBA" id="ARBA00023163"/>
    </source>
</evidence>
<dbReference type="RefSeq" id="WP_103685497.1">
    <property type="nucleotide sequence ID" value="NZ_PQGG01000036.1"/>
</dbReference>